<dbReference type="AlphaFoldDB" id="A0A061HAZ8"/>
<dbReference type="PANTHER" id="PTHR23508:SF10">
    <property type="entry name" value="CARBOXYLIC ACID TRANSPORTER PROTEIN HOMOLOG"/>
    <property type="match status" value="1"/>
</dbReference>
<dbReference type="SUPFAM" id="SSF103473">
    <property type="entry name" value="MFS general substrate transporter"/>
    <property type="match status" value="1"/>
</dbReference>
<accession>A0A061HAZ8</accession>
<feature type="domain" description="Major facilitator superfamily (MFS) profile" evidence="7">
    <location>
        <begin position="92"/>
        <end position="517"/>
    </location>
</feature>
<feature type="region of interest" description="Disordered" evidence="5">
    <location>
        <begin position="42"/>
        <end position="84"/>
    </location>
</feature>
<feature type="transmembrane region" description="Helical" evidence="6">
    <location>
        <begin position="189"/>
        <end position="210"/>
    </location>
</feature>
<comment type="subcellular location">
    <subcellularLocation>
        <location evidence="1">Membrane</location>
        <topology evidence="1">Multi-pass membrane protein</topology>
    </subcellularLocation>
</comment>
<dbReference type="InterPro" id="IPR005828">
    <property type="entry name" value="MFS_sugar_transport-like"/>
</dbReference>
<evidence type="ECO:0000313" key="9">
    <source>
        <dbReference type="Proteomes" id="UP000053664"/>
    </source>
</evidence>
<evidence type="ECO:0000313" key="8">
    <source>
        <dbReference type="EMBL" id="EPQ29210.1"/>
    </source>
</evidence>
<feature type="transmembrane region" description="Helical" evidence="6">
    <location>
        <begin position="398"/>
        <end position="415"/>
    </location>
</feature>
<feature type="transmembrane region" description="Helical" evidence="6">
    <location>
        <begin position="160"/>
        <end position="183"/>
    </location>
</feature>
<keyword evidence="2 6" id="KW-0812">Transmembrane</keyword>
<feature type="transmembrane region" description="Helical" evidence="6">
    <location>
        <begin position="493"/>
        <end position="513"/>
    </location>
</feature>
<dbReference type="Proteomes" id="UP000053664">
    <property type="component" value="Unassembled WGS sequence"/>
</dbReference>
<evidence type="ECO:0000256" key="3">
    <source>
        <dbReference type="ARBA" id="ARBA00022989"/>
    </source>
</evidence>
<organism evidence="8 9">
    <name type="scientific">Pseudozyma flocculosa PF-1</name>
    <dbReference type="NCBI Taxonomy" id="1277687"/>
    <lineage>
        <taxon>Eukaryota</taxon>
        <taxon>Fungi</taxon>
        <taxon>Dikarya</taxon>
        <taxon>Basidiomycota</taxon>
        <taxon>Ustilaginomycotina</taxon>
        <taxon>Ustilaginomycetes</taxon>
        <taxon>Ustilaginales</taxon>
        <taxon>Ustilaginaceae</taxon>
        <taxon>Pseudozyma</taxon>
    </lineage>
</organism>
<dbReference type="GeneID" id="19317607"/>
<keyword evidence="3 6" id="KW-1133">Transmembrane helix</keyword>
<feature type="transmembrane region" description="Helical" evidence="6">
    <location>
        <begin position="421"/>
        <end position="441"/>
    </location>
</feature>
<sequence length="557" mass="59841">MPSHPRRRAHRRRPPRFPFPLALGLAVMSQVAHLDRLPASAEIQADAEHEHDTKLSASSSSTPSQENDASKPEHQATATATAPAPPSASRWMVVAAGAALIADGYHNNLMTMANSLFKIRYGAKEYNSDVSTRISNALLVGAVLGQLSVGVICDRLGRKTAVTATTLLLVVGAIFATAATPVHGSLSALFWWLTVARGAIGVGVGGEYPASSTSASEAANERFKPQSRSRVFILVTNLLLSLGGPFAVSVFLIVLSASGYSYHPGPGVPPATPDDMRRLDIIWRVCFGFGCLPPLIIFAFRWRMLNSNLYRKNAIRKRVPYLLAIKRYWPRLLGTAGVWLVYDAVIFPNSVFSSTLIASIIPGASLKELAEWQLLLGVIALPGVFLGAYLIRYIGSRWLLILGFSGYLLIGLIIGCAFDKIIAIAPLFVILYGLLASFGNLGPGNVCGLVAAESYPSALRGTFYGFSAAVGKTGAALGTQAFRPIQDHLGKRYTFIVAAACGVVGVLLAFFFVPDTTKLDLAVEDELWNQYLRDNGWEGEMGDGSLPLEGSEEKGKM</sequence>
<dbReference type="eggNOG" id="KOG0252">
    <property type="taxonomic scope" value="Eukaryota"/>
</dbReference>
<feature type="transmembrane region" description="Helical" evidence="6">
    <location>
        <begin position="332"/>
        <end position="352"/>
    </location>
</feature>
<dbReference type="InterPro" id="IPR020846">
    <property type="entry name" value="MFS_dom"/>
</dbReference>
<dbReference type="OrthoDB" id="2153661at2759"/>
<dbReference type="EMBL" id="KE361632">
    <property type="protein sequence ID" value="EPQ29210.1"/>
    <property type="molecule type" value="Genomic_DNA"/>
</dbReference>
<keyword evidence="4 6" id="KW-0472">Membrane</keyword>
<dbReference type="GO" id="GO:0005886">
    <property type="term" value="C:plasma membrane"/>
    <property type="evidence" value="ECO:0007669"/>
    <property type="project" value="TreeGrafter"/>
</dbReference>
<dbReference type="InterPro" id="IPR036259">
    <property type="entry name" value="MFS_trans_sf"/>
</dbReference>
<dbReference type="KEGG" id="pfp:PFL1_03497"/>
<dbReference type="PANTHER" id="PTHR23508">
    <property type="entry name" value="CARBOXYLIC ACID TRANSPORTER PROTEIN HOMOLOG"/>
    <property type="match status" value="1"/>
</dbReference>
<name>A0A061HAZ8_9BASI</name>
<dbReference type="Pfam" id="PF00083">
    <property type="entry name" value="Sugar_tr"/>
    <property type="match status" value="2"/>
</dbReference>
<evidence type="ECO:0000256" key="6">
    <source>
        <dbReference type="SAM" id="Phobius"/>
    </source>
</evidence>
<evidence type="ECO:0000256" key="1">
    <source>
        <dbReference type="ARBA" id="ARBA00004141"/>
    </source>
</evidence>
<protein>
    <recommendedName>
        <fullName evidence="7">Major facilitator superfamily (MFS) profile domain-containing protein</fullName>
    </recommendedName>
</protein>
<dbReference type="Gene3D" id="1.20.1250.20">
    <property type="entry name" value="MFS general substrate transporter like domains"/>
    <property type="match status" value="1"/>
</dbReference>
<dbReference type="PROSITE" id="PS50850">
    <property type="entry name" value="MFS"/>
    <property type="match status" value="1"/>
</dbReference>
<evidence type="ECO:0000256" key="2">
    <source>
        <dbReference type="ARBA" id="ARBA00022692"/>
    </source>
</evidence>
<evidence type="ECO:0000256" key="4">
    <source>
        <dbReference type="ARBA" id="ARBA00023136"/>
    </source>
</evidence>
<dbReference type="HOGENOM" id="CLU_001265_46_12_1"/>
<dbReference type="GO" id="GO:0046943">
    <property type="term" value="F:carboxylic acid transmembrane transporter activity"/>
    <property type="evidence" value="ECO:0007669"/>
    <property type="project" value="TreeGrafter"/>
</dbReference>
<feature type="transmembrane region" description="Helical" evidence="6">
    <location>
        <begin position="372"/>
        <end position="391"/>
    </location>
</feature>
<proteinExistence type="predicted"/>
<evidence type="ECO:0000256" key="5">
    <source>
        <dbReference type="SAM" id="MobiDB-lite"/>
    </source>
</evidence>
<gene>
    <name evidence="8" type="ORF">PFL1_03497</name>
</gene>
<feature type="transmembrane region" description="Helical" evidence="6">
    <location>
        <begin position="281"/>
        <end position="302"/>
    </location>
</feature>
<reference evidence="8 9" key="1">
    <citation type="journal article" date="2013" name="Plant Cell">
        <title>The transition from a phytopathogenic smut ancestor to an anamorphic biocontrol agent deciphered by comparative whole-genome analysis.</title>
        <authorList>
            <person name="Lefebvre F."/>
            <person name="Joly D.L."/>
            <person name="Labbe C."/>
            <person name="Teichmann B."/>
            <person name="Linning R."/>
            <person name="Belzile F."/>
            <person name="Bakkeren G."/>
            <person name="Belanger R.R."/>
        </authorList>
    </citation>
    <scope>NUCLEOTIDE SEQUENCE [LARGE SCALE GENOMIC DNA]</scope>
    <source>
        <strain evidence="8 9">PF-1</strain>
    </source>
</reference>
<dbReference type="RefSeq" id="XP_007879205.1">
    <property type="nucleotide sequence ID" value="XM_007881014.1"/>
</dbReference>
<feature type="transmembrane region" description="Helical" evidence="6">
    <location>
        <begin position="231"/>
        <end position="261"/>
    </location>
</feature>
<evidence type="ECO:0000259" key="7">
    <source>
        <dbReference type="PROSITE" id="PS50850"/>
    </source>
</evidence>